<evidence type="ECO:0000313" key="3">
    <source>
        <dbReference type="EMBL" id="AFN83092.1"/>
    </source>
</evidence>
<evidence type="ECO:0000256" key="1">
    <source>
        <dbReference type="SAM" id="MobiDB-lite"/>
    </source>
</evidence>
<proteinExistence type="predicted"/>
<protein>
    <recommendedName>
        <fullName evidence="5">Secreted protein</fullName>
    </recommendedName>
</protein>
<accession>I7ART4</accession>
<name>I7ART4_ENCRO</name>
<evidence type="ECO:0000313" key="4">
    <source>
        <dbReference type="Proteomes" id="UP000010094"/>
    </source>
</evidence>
<keyword evidence="2" id="KW-0732">Signal</keyword>
<dbReference type="KEGG" id="ero:EROM_051620"/>
<reference evidence="3 4" key="1">
    <citation type="journal article" date="2012" name="Proc. Natl. Acad. Sci. U.S.A.">
        <title>Gain and loss of multiple functionally related, horizontally transferred genes in the reduced genomes of two microsporidian parasites.</title>
        <authorList>
            <person name="Pombert J.-F."/>
            <person name="Selman M."/>
            <person name="Burki F."/>
            <person name="Bardell F.T."/>
            <person name="Farinelli L."/>
            <person name="Solter L.F."/>
            <person name="Whitman D.W."/>
            <person name="Weiss L.M."/>
            <person name="Corradi N."/>
            <person name="Keeling P.J."/>
        </authorList>
    </citation>
    <scope>NUCLEOTIDE SEQUENCE [LARGE SCALE GENOMIC DNA]</scope>
    <source>
        <strain evidence="3 4">SJ-2008</strain>
    </source>
</reference>
<sequence length="205" mass="22724">MNVNLILSNILGSILLGLAKARSNENESNPSISANSDESNGDGVNPLIPGSETKYPGIVSEVKRIQALCSDTLANLQLYITASEEGRISLDGDELDTIKYFCNQLTELVKMWGNLSGLLEQKEISLKEIKSIVINIISLETEVIKHAGTFNVKRYLTEEFLQHIDEYITNHRGNLDYLISKIVNSSIREPLFIISPQDTGNDAKE</sequence>
<evidence type="ECO:0008006" key="5">
    <source>
        <dbReference type="Google" id="ProtNLM"/>
    </source>
</evidence>
<feature type="signal peptide" evidence="2">
    <location>
        <begin position="1"/>
        <end position="21"/>
    </location>
</feature>
<dbReference type="AlphaFoldDB" id="I7ART4"/>
<feature type="region of interest" description="Disordered" evidence="1">
    <location>
        <begin position="26"/>
        <end position="47"/>
    </location>
</feature>
<gene>
    <name evidence="3" type="ordered locus">EROM_051620</name>
</gene>
<organism evidence="3 4">
    <name type="scientific">Encephalitozoon romaleae (strain SJ-2008)</name>
    <name type="common">Microsporidian parasite</name>
    <dbReference type="NCBI Taxonomy" id="1178016"/>
    <lineage>
        <taxon>Eukaryota</taxon>
        <taxon>Fungi</taxon>
        <taxon>Fungi incertae sedis</taxon>
        <taxon>Microsporidia</taxon>
        <taxon>Unikaryonidae</taxon>
        <taxon>Encephalitozoon</taxon>
    </lineage>
</organism>
<dbReference type="Proteomes" id="UP000010094">
    <property type="component" value="Chromosome V"/>
</dbReference>
<dbReference type="HOGENOM" id="CLU_1415146_0_0_1"/>
<feature type="chain" id="PRO_5003707606" description="Secreted protein" evidence="2">
    <location>
        <begin position="22"/>
        <end position="205"/>
    </location>
</feature>
<dbReference type="GeneID" id="20521394"/>
<dbReference type="VEuPathDB" id="MicrosporidiaDB:EROM_051620"/>
<feature type="compositionally biased region" description="Polar residues" evidence="1">
    <location>
        <begin position="26"/>
        <end position="38"/>
    </location>
</feature>
<dbReference type="RefSeq" id="XP_009264589.1">
    <property type="nucleotide sequence ID" value="XM_009266314.1"/>
</dbReference>
<evidence type="ECO:0000256" key="2">
    <source>
        <dbReference type="SAM" id="SignalP"/>
    </source>
</evidence>
<keyword evidence="4" id="KW-1185">Reference proteome</keyword>
<dbReference type="EMBL" id="CP003522">
    <property type="protein sequence ID" value="AFN83092.1"/>
    <property type="molecule type" value="Genomic_DNA"/>
</dbReference>